<dbReference type="GO" id="GO:0017056">
    <property type="term" value="F:structural constituent of nuclear pore"/>
    <property type="evidence" value="ECO:0000318"/>
    <property type="project" value="GO_Central"/>
</dbReference>
<dbReference type="Ensembl" id="ENSCINT00000021841.2">
    <property type="protein sequence ID" value="ENSCINP00000021595.2"/>
    <property type="gene ID" value="ENSCING00000011252.2"/>
</dbReference>
<name>F7AF81_CIOIN</name>
<evidence type="ECO:0000259" key="5">
    <source>
        <dbReference type="Pfam" id="PF23347"/>
    </source>
</evidence>
<reference evidence="7" key="2">
    <citation type="journal article" date="2008" name="Genome Biol.">
        <title>Improved genome assembly and evidence-based global gene model set for the chordate Ciona intestinalis: new insight into intron and operon populations.</title>
        <authorList>
            <person name="Satou Y."/>
            <person name="Mineta K."/>
            <person name="Ogasawara M."/>
            <person name="Sasakura Y."/>
            <person name="Shoguchi E."/>
            <person name="Ueno K."/>
            <person name="Yamada L."/>
            <person name="Matsumoto J."/>
            <person name="Wasserscheid J."/>
            <person name="Dewar K."/>
            <person name="Wiley G.B."/>
            <person name="Macmil S.L."/>
            <person name="Roe B.A."/>
            <person name="Zeller R.W."/>
            <person name="Hastings K.E."/>
            <person name="Lemaire P."/>
            <person name="Lindquist E."/>
            <person name="Endo T."/>
            <person name="Hotta K."/>
            <person name="Inaba K."/>
        </authorList>
    </citation>
    <scope>NUCLEOTIDE SEQUENCE [LARGE SCALE GENOMIC DNA]</scope>
    <source>
        <strain evidence="7">wild type</strain>
    </source>
</reference>
<dbReference type="InterPro" id="IPR021717">
    <property type="entry name" value="Nucleoporin_Nup160"/>
</dbReference>
<dbReference type="EMBL" id="EAAA01000905">
    <property type="status" value="NOT_ANNOTATED_CDS"/>
    <property type="molecule type" value="Genomic_DNA"/>
</dbReference>
<dbReference type="STRING" id="7719.ENSCINP00000021595"/>
<keyword evidence="8" id="KW-1185">Reference proteome</keyword>
<dbReference type="InterPro" id="IPR059141">
    <property type="entry name" value="Beta-prop_Nup120_160"/>
</dbReference>
<dbReference type="Proteomes" id="UP000008144">
    <property type="component" value="Chromosome 12"/>
</dbReference>
<dbReference type="PANTHER" id="PTHR21286:SF0">
    <property type="entry name" value="NUCLEAR PORE COMPLEX PROTEIN NUP160"/>
    <property type="match status" value="1"/>
</dbReference>
<dbReference type="PANTHER" id="PTHR21286">
    <property type="entry name" value="NUCLEAR PORE COMPLEX PROTEIN NUP160"/>
    <property type="match status" value="1"/>
</dbReference>
<dbReference type="AlphaFoldDB" id="F7AF81"/>
<evidence type="ECO:0000256" key="2">
    <source>
        <dbReference type="ARBA" id="ARBA00022448"/>
    </source>
</evidence>
<dbReference type="FunCoup" id="F7AF81">
    <property type="interactions" value="363"/>
</dbReference>
<accession>F7AF81</accession>
<comment type="subcellular location">
    <subcellularLocation>
        <location evidence="1">Nucleus</location>
    </subcellularLocation>
</comment>
<dbReference type="InterPro" id="IPR056535">
    <property type="entry name" value="TPR_NUP160_M"/>
</dbReference>
<evidence type="ECO:0000259" key="4">
    <source>
        <dbReference type="Pfam" id="PF11715"/>
    </source>
</evidence>
<dbReference type="OMA" id="TLWKNNM"/>
<dbReference type="GeneTree" id="ENSGT00390000000972"/>
<dbReference type="HOGENOM" id="CLU_293313_0_0_1"/>
<evidence type="ECO:0000256" key="1">
    <source>
        <dbReference type="ARBA" id="ARBA00004123"/>
    </source>
</evidence>
<evidence type="ECO:0000313" key="8">
    <source>
        <dbReference type="Proteomes" id="UP000008144"/>
    </source>
</evidence>
<evidence type="ECO:0000256" key="3">
    <source>
        <dbReference type="ARBA" id="ARBA00023242"/>
    </source>
</evidence>
<sequence>TTIQRLVDFQLSSDNRLWALWQDTDDQPTLAVCDIIIKTWHEVAMSQPLSPEDVTIPYHSSVPEEFLKKIFDPRKFCTSSIRKALSVHQRTPLSSRNPSMKSLQDDVVKLMETEVAYNLPDEDNLKQSLDEIQLLTWSTFYTSCVQYQQYASKPIAITNPDGCIPTIVKKGYVSQQIPVSMLEAVCRGVDASQLKFLYPVADGESNDLVFTDLVKLLNCLSLLSSILGKEYLEELAQSVQLCDNPATFIHGAMEDIKESNESELEDYIGQIGDIVSTINALLLCLEPGQIQHELAIIFTDPTNCCAVKSDFGLELLLSATHQYVEDRLHLVLLLLIVTVLFDELQENVSSFVYFLYFSQYLIFHFSERVAIYVHSYSAIMWAVSAEKEHVPNSSIEHTLQSLSVGDNKSSSRTLLEGFLKNEGGKLLCCILRENSEQFNGVIDNAVIPKAIAGIIQLLWPLGPTVSFPKYLFTNSLFGSLQYYINVRLNKWCDFSPAYISYMLAYCYLHNGQYNKAVHTFIQAGGKAGMDGMLIGSMLELDLEEQLAENEIEVLFYTKVLEIFEKLELAEQVIILAKHAISKASVKDDNMPILCSSMFRQCLQLNRFNEAYKAIFLNPSWEHKKDCLRMLVMALCEKKKYKLLVEHSYDDMHVEVVNILEHRARCSDLLNSRHKYYDLLFSFHVYRGNYGRAASTMYEQMCRLQNEYSASPSANVLHLQHMCLVSTVSCLRLVDKQYRWLVHPVDKKQIEFIGCRSPKRNAEGEALPVENSQRKIRLVEFDQLQNELLLLECRMKLALDEENELNVGASASEKETLSLLVHSSYFNDAFIICDKFKLDKKSVFEVMCTRCIYASYSNDDAQIWSWLKKNEIRSSDAHSSASDVAWRFLETSLSEHGEIETHKSSNYRAVLQTLLSYSYPLPAWFVKIYKKINCPELIRMLLCYDWLELSTTLCVDYMNAVMGVSPAEFGIHSSLLNINKQVWSPQNEISQLLSVLDDMRHEEKYNKLYKTLFSKREEYFEEIKRVSATDRFHASMVH</sequence>
<keyword evidence="2" id="KW-0813">Transport</keyword>
<protein>
    <recommendedName>
        <fullName evidence="9">Nuclear pore complex protein</fullName>
    </recommendedName>
</protein>
<dbReference type="InterPro" id="IPR056536">
    <property type="entry name" value="TPR_NUP160_C"/>
</dbReference>
<feature type="domain" description="NUP160 middle TPR" evidence="6">
    <location>
        <begin position="459"/>
        <end position="732"/>
    </location>
</feature>
<dbReference type="Pfam" id="PF23354">
    <property type="entry name" value="TPR_NUP160_120_M"/>
    <property type="match status" value="1"/>
</dbReference>
<dbReference type="GO" id="GO:0005643">
    <property type="term" value="C:nuclear pore"/>
    <property type="evidence" value="ECO:0000318"/>
    <property type="project" value="GO_Central"/>
</dbReference>
<dbReference type="InParanoid" id="F7AF81"/>
<feature type="domain" description="Nucleoporin Nup120/160 beta-propeller" evidence="4">
    <location>
        <begin position="4"/>
        <end position="183"/>
    </location>
</feature>
<dbReference type="Pfam" id="PF23347">
    <property type="entry name" value="TPR_Nup160_C"/>
    <property type="match status" value="1"/>
</dbReference>
<reference evidence="8" key="1">
    <citation type="journal article" date="2002" name="Science">
        <title>The draft genome of Ciona intestinalis: insights into chordate and vertebrate origins.</title>
        <authorList>
            <person name="Dehal P."/>
            <person name="Satou Y."/>
            <person name="Campbell R.K."/>
            <person name="Chapman J."/>
            <person name="Degnan B."/>
            <person name="De Tomaso A."/>
            <person name="Davidson B."/>
            <person name="Di Gregorio A."/>
            <person name="Gelpke M."/>
            <person name="Goodstein D.M."/>
            <person name="Harafuji N."/>
            <person name="Hastings K.E."/>
            <person name="Ho I."/>
            <person name="Hotta K."/>
            <person name="Huang W."/>
            <person name="Kawashima T."/>
            <person name="Lemaire P."/>
            <person name="Martinez D."/>
            <person name="Meinertzhagen I.A."/>
            <person name="Necula S."/>
            <person name="Nonaka M."/>
            <person name="Putnam N."/>
            <person name="Rash S."/>
            <person name="Saiga H."/>
            <person name="Satake M."/>
            <person name="Terry A."/>
            <person name="Yamada L."/>
            <person name="Wang H.G."/>
            <person name="Awazu S."/>
            <person name="Azumi K."/>
            <person name="Boore J."/>
            <person name="Branno M."/>
            <person name="Chin-Bow S."/>
            <person name="DeSantis R."/>
            <person name="Doyle S."/>
            <person name="Francino P."/>
            <person name="Keys D.N."/>
            <person name="Haga S."/>
            <person name="Hayashi H."/>
            <person name="Hino K."/>
            <person name="Imai K.S."/>
            <person name="Inaba K."/>
            <person name="Kano S."/>
            <person name="Kobayashi K."/>
            <person name="Kobayashi M."/>
            <person name="Lee B.I."/>
            <person name="Makabe K.W."/>
            <person name="Manohar C."/>
            <person name="Matassi G."/>
            <person name="Medina M."/>
            <person name="Mochizuki Y."/>
            <person name="Mount S."/>
            <person name="Morishita T."/>
            <person name="Miura S."/>
            <person name="Nakayama A."/>
            <person name="Nishizaka S."/>
            <person name="Nomoto H."/>
            <person name="Ohta F."/>
            <person name="Oishi K."/>
            <person name="Rigoutsos I."/>
            <person name="Sano M."/>
            <person name="Sasaki A."/>
            <person name="Sasakura Y."/>
            <person name="Shoguchi E."/>
            <person name="Shin-i T."/>
            <person name="Spagnuolo A."/>
            <person name="Stainier D."/>
            <person name="Suzuki M.M."/>
            <person name="Tassy O."/>
            <person name="Takatori N."/>
            <person name="Tokuoka M."/>
            <person name="Yagi K."/>
            <person name="Yoshizaki F."/>
            <person name="Wada S."/>
            <person name="Zhang C."/>
            <person name="Hyatt P.D."/>
            <person name="Larimer F."/>
            <person name="Detter C."/>
            <person name="Doggett N."/>
            <person name="Glavina T."/>
            <person name="Hawkins T."/>
            <person name="Richardson P."/>
            <person name="Lucas S."/>
            <person name="Kohara Y."/>
            <person name="Levine M."/>
            <person name="Satoh N."/>
            <person name="Rokhsar D.S."/>
        </authorList>
    </citation>
    <scope>NUCLEOTIDE SEQUENCE [LARGE SCALE GENOMIC DNA]</scope>
</reference>
<feature type="domain" description="NUP160 C-terminal TPR" evidence="5">
    <location>
        <begin position="779"/>
        <end position="1027"/>
    </location>
</feature>
<proteinExistence type="predicted"/>
<reference evidence="7" key="4">
    <citation type="submission" date="2025-09" db="UniProtKB">
        <authorList>
            <consortium name="Ensembl"/>
        </authorList>
    </citation>
    <scope>IDENTIFICATION</scope>
</reference>
<evidence type="ECO:0008006" key="9">
    <source>
        <dbReference type="Google" id="ProtNLM"/>
    </source>
</evidence>
<dbReference type="Pfam" id="PF11715">
    <property type="entry name" value="Beta-prop_Nup120_160"/>
    <property type="match status" value="1"/>
</dbReference>
<reference evidence="7" key="3">
    <citation type="submission" date="2025-08" db="UniProtKB">
        <authorList>
            <consortium name="Ensembl"/>
        </authorList>
    </citation>
    <scope>IDENTIFICATION</scope>
</reference>
<organism evidence="7 8">
    <name type="scientific">Ciona intestinalis</name>
    <name type="common">Transparent sea squirt</name>
    <name type="synonym">Ascidia intestinalis</name>
    <dbReference type="NCBI Taxonomy" id="7719"/>
    <lineage>
        <taxon>Eukaryota</taxon>
        <taxon>Metazoa</taxon>
        <taxon>Chordata</taxon>
        <taxon>Tunicata</taxon>
        <taxon>Ascidiacea</taxon>
        <taxon>Phlebobranchia</taxon>
        <taxon>Cionidae</taxon>
        <taxon>Ciona</taxon>
    </lineage>
</organism>
<keyword evidence="3" id="KW-0539">Nucleus</keyword>
<evidence type="ECO:0000259" key="6">
    <source>
        <dbReference type="Pfam" id="PF23354"/>
    </source>
</evidence>
<evidence type="ECO:0000313" key="7">
    <source>
        <dbReference type="Ensembl" id="ENSCINP00000021595.2"/>
    </source>
</evidence>